<accession>A0ACC1RXV7</accession>
<proteinExistence type="predicted"/>
<protein>
    <submittedName>
        <fullName evidence="1">Uncharacterized protein</fullName>
    </submittedName>
</protein>
<name>A0ACC1RXV7_9HYPO</name>
<organism evidence="1 2">
    <name type="scientific">Fusarium decemcellulare</name>
    <dbReference type="NCBI Taxonomy" id="57161"/>
    <lineage>
        <taxon>Eukaryota</taxon>
        <taxon>Fungi</taxon>
        <taxon>Dikarya</taxon>
        <taxon>Ascomycota</taxon>
        <taxon>Pezizomycotina</taxon>
        <taxon>Sordariomycetes</taxon>
        <taxon>Hypocreomycetidae</taxon>
        <taxon>Hypocreales</taxon>
        <taxon>Nectriaceae</taxon>
        <taxon>Fusarium</taxon>
        <taxon>Fusarium decemcellulare species complex</taxon>
    </lineage>
</organism>
<dbReference type="Proteomes" id="UP001148629">
    <property type="component" value="Unassembled WGS sequence"/>
</dbReference>
<reference evidence="1" key="1">
    <citation type="submission" date="2022-08" db="EMBL/GenBank/DDBJ databases">
        <title>Genome Sequence of Fusarium decemcellulare.</title>
        <authorList>
            <person name="Buettner E."/>
        </authorList>
    </citation>
    <scope>NUCLEOTIDE SEQUENCE</scope>
    <source>
        <strain evidence="1">Babe19</strain>
    </source>
</reference>
<dbReference type="EMBL" id="JANRMS010001480">
    <property type="protein sequence ID" value="KAJ3527969.1"/>
    <property type="molecule type" value="Genomic_DNA"/>
</dbReference>
<evidence type="ECO:0000313" key="2">
    <source>
        <dbReference type="Proteomes" id="UP001148629"/>
    </source>
</evidence>
<evidence type="ECO:0000313" key="1">
    <source>
        <dbReference type="EMBL" id="KAJ3527969.1"/>
    </source>
</evidence>
<comment type="caution">
    <text evidence="1">The sequence shown here is derived from an EMBL/GenBank/DDBJ whole genome shotgun (WGS) entry which is preliminary data.</text>
</comment>
<sequence length="586" mass="65893">MLKLIDTYYENVYNATLLLHKESLLESLAVGSIRPHVVMSVCAWGANFHQDPSGRTALKDDGFMFEWAQRAGLLVFQDAEKLYEDNIVTFLNLALFWHSQGSWRVSLLHKGNAYQVLQIRGIGPETPGVDSSFEAEVRRRRFWACYLMYCHTGDDLSAFQSIANTQNLSLPWPEGDFHARVSRGQKTVLGHAQESTSIYAETVRIMTIWSSIVALIKSPEAELTSQRISRIYALDEELSVWWRTLKAEFKLNLEHKNPNPLKSDDTFPKLLLINVIYHQSLCALHASIVPLFCWTAGDDNWAKVRKLSAQTAFDHACAASVLINATLVSYKKLSTMSLFIAYAAYCGYAIQLPFLWCSNPMVREQVRTNLGANLRMIDVMTKYWRYAPLLKLYARCLYNVHKKYPSPLEDIPSAIDITRLIRIPFTSSAARVSILDFIGILWTTSDGYTEPGEEVVDLEIDPHNSGSGSQADETTDVSIQDPDSDDLAIQDSAPDVFTDPLLAMQLVRDNRSVAIEGQSEDLGRLPTNFASVSIPQDLISPATESRPLDILQPFLQSDLLDLFPTGDMIEFSLPELEHLGLNRTDG</sequence>
<gene>
    <name evidence="1" type="ORF">NM208_g10445</name>
</gene>
<keyword evidence="2" id="KW-1185">Reference proteome</keyword>